<name>A0AAD7PB18_QUISA</name>
<dbReference type="KEGG" id="qsa:O6P43_028786"/>
<accession>A0AAD7PB18</accession>
<reference evidence="1" key="1">
    <citation type="journal article" date="2023" name="Science">
        <title>Elucidation of the pathway for biosynthesis of saponin adjuvants from the soapbark tree.</title>
        <authorList>
            <person name="Reed J."/>
            <person name="Orme A."/>
            <person name="El-Demerdash A."/>
            <person name="Owen C."/>
            <person name="Martin L.B.B."/>
            <person name="Misra R.C."/>
            <person name="Kikuchi S."/>
            <person name="Rejzek M."/>
            <person name="Martin A.C."/>
            <person name="Harkess A."/>
            <person name="Leebens-Mack J."/>
            <person name="Louveau T."/>
            <person name="Stephenson M.J."/>
            <person name="Osbourn A."/>
        </authorList>
    </citation>
    <scope>NUCLEOTIDE SEQUENCE</scope>
    <source>
        <strain evidence="1">S10</strain>
    </source>
</reference>
<sequence length="122" mass="13799">MNTLVRSTTVTFNPRFSGYEPLNQDKDTNHGQQIKETCSKLMNSLSYRRNRAKQRQVFLRTYKLAPIHKLSGSKSQKVKKIAVKVKKFVASMVSFMRIGSLRSSSCKSAIAAASPIPIRKCF</sequence>
<proteinExistence type="predicted"/>
<keyword evidence="1" id="KW-0547">Nucleotide-binding</keyword>
<dbReference type="Proteomes" id="UP001163823">
    <property type="component" value="Chromosome 12"/>
</dbReference>
<dbReference type="EMBL" id="JARAOO010000012">
    <property type="protein sequence ID" value="KAJ7948285.1"/>
    <property type="molecule type" value="Genomic_DNA"/>
</dbReference>
<keyword evidence="2" id="KW-1185">Reference proteome</keyword>
<dbReference type="AlphaFoldDB" id="A0AAD7PB18"/>
<comment type="caution">
    <text evidence="1">The sequence shown here is derived from an EMBL/GenBank/DDBJ whole genome shotgun (WGS) entry which is preliminary data.</text>
</comment>
<organism evidence="1 2">
    <name type="scientific">Quillaja saponaria</name>
    <name type="common">Soap bark tree</name>
    <dbReference type="NCBI Taxonomy" id="32244"/>
    <lineage>
        <taxon>Eukaryota</taxon>
        <taxon>Viridiplantae</taxon>
        <taxon>Streptophyta</taxon>
        <taxon>Embryophyta</taxon>
        <taxon>Tracheophyta</taxon>
        <taxon>Spermatophyta</taxon>
        <taxon>Magnoliopsida</taxon>
        <taxon>eudicotyledons</taxon>
        <taxon>Gunneridae</taxon>
        <taxon>Pentapetalae</taxon>
        <taxon>rosids</taxon>
        <taxon>fabids</taxon>
        <taxon>Fabales</taxon>
        <taxon>Quillajaceae</taxon>
        <taxon>Quillaja</taxon>
    </lineage>
</organism>
<dbReference type="GO" id="GO:0005524">
    <property type="term" value="F:ATP binding"/>
    <property type="evidence" value="ECO:0007669"/>
    <property type="project" value="UniProtKB-KW"/>
</dbReference>
<evidence type="ECO:0000313" key="2">
    <source>
        <dbReference type="Proteomes" id="UP001163823"/>
    </source>
</evidence>
<keyword evidence="1" id="KW-0067">ATP-binding</keyword>
<evidence type="ECO:0000313" key="1">
    <source>
        <dbReference type="EMBL" id="KAJ7948285.1"/>
    </source>
</evidence>
<protein>
    <submittedName>
        <fullName evidence="1">Beta-(1--&gt;2)glucan export ATP-binding/permease protein like</fullName>
    </submittedName>
</protein>
<gene>
    <name evidence="1" type="ORF">O6P43_028786</name>
</gene>